<feature type="compositionally biased region" description="Basic and acidic residues" evidence="1">
    <location>
        <begin position="175"/>
        <end position="190"/>
    </location>
</feature>
<feature type="compositionally biased region" description="Polar residues" evidence="1">
    <location>
        <begin position="253"/>
        <end position="262"/>
    </location>
</feature>
<evidence type="ECO:0000313" key="2">
    <source>
        <dbReference type="EMBL" id="EFE34084.1"/>
    </source>
</evidence>
<gene>
    <name evidence="2" type="ORF">ARB_07035</name>
</gene>
<reference evidence="3" key="1">
    <citation type="journal article" date="2011" name="Genome Biol.">
        <title>Comparative and functional genomics provide insights into the pathogenicity of dermatophytic fungi.</title>
        <authorList>
            <person name="Burmester A."/>
            <person name="Shelest E."/>
            <person name="Gloeckner G."/>
            <person name="Heddergott C."/>
            <person name="Schindler S."/>
            <person name="Staib P."/>
            <person name="Heidel A."/>
            <person name="Felder M."/>
            <person name="Petzold A."/>
            <person name="Szafranski K."/>
            <person name="Feuermann M."/>
            <person name="Pedruzzi I."/>
            <person name="Priebe S."/>
            <person name="Groth M."/>
            <person name="Winkler R."/>
            <person name="Li W."/>
            <person name="Kniemeyer O."/>
            <person name="Schroeckh V."/>
            <person name="Hertweck C."/>
            <person name="Hube B."/>
            <person name="White T.C."/>
            <person name="Platzer M."/>
            <person name="Guthke R."/>
            <person name="Heitman J."/>
            <person name="Woestemeyer J."/>
            <person name="Zipfel P.F."/>
            <person name="Monod M."/>
            <person name="Brakhage A.A."/>
        </authorList>
    </citation>
    <scope>NUCLEOTIDE SEQUENCE [LARGE SCALE GENOMIC DNA]</scope>
    <source>
        <strain evidence="3">ATCC MYA-4681 / CBS 112371</strain>
    </source>
</reference>
<dbReference type="HOGENOM" id="CLU_081892_0_0_1"/>
<comment type="caution">
    <text evidence="2">The sequence shown here is derived from an EMBL/GenBank/DDBJ whole genome shotgun (WGS) entry which is preliminary data.</text>
</comment>
<dbReference type="Proteomes" id="UP000008866">
    <property type="component" value="Unassembled WGS sequence"/>
</dbReference>
<accession>D4AS20</accession>
<organism evidence="2 3">
    <name type="scientific">Arthroderma benhamiae (strain ATCC MYA-4681 / CBS 112371)</name>
    <name type="common">Trichophyton mentagrophytes</name>
    <dbReference type="NCBI Taxonomy" id="663331"/>
    <lineage>
        <taxon>Eukaryota</taxon>
        <taxon>Fungi</taxon>
        <taxon>Dikarya</taxon>
        <taxon>Ascomycota</taxon>
        <taxon>Pezizomycotina</taxon>
        <taxon>Eurotiomycetes</taxon>
        <taxon>Eurotiomycetidae</taxon>
        <taxon>Onygenales</taxon>
        <taxon>Arthrodermataceae</taxon>
        <taxon>Trichophyton</taxon>
    </lineage>
</organism>
<evidence type="ECO:0000313" key="3">
    <source>
        <dbReference type="Proteomes" id="UP000008866"/>
    </source>
</evidence>
<evidence type="ECO:0000256" key="1">
    <source>
        <dbReference type="SAM" id="MobiDB-lite"/>
    </source>
</evidence>
<proteinExistence type="predicted"/>
<feature type="compositionally biased region" description="Polar residues" evidence="1">
    <location>
        <begin position="130"/>
        <end position="150"/>
    </location>
</feature>
<dbReference type="eggNOG" id="ENOG502SZEC">
    <property type="taxonomic scope" value="Eukaryota"/>
</dbReference>
<dbReference type="AlphaFoldDB" id="D4AS20"/>
<name>D4AS20_ARTBC</name>
<feature type="region of interest" description="Disordered" evidence="1">
    <location>
        <begin position="238"/>
        <end position="264"/>
    </location>
</feature>
<dbReference type="STRING" id="663331.D4AS20"/>
<feature type="region of interest" description="Disordered" evidence="1">
    <location>
        <begin position="125"/>
        <end position="196"/>
    </location>
</feature>
<protein>
    <submittedName>
        <fullName evidence="2">Uncharacterized protein</fullName>
    </submittedName>
</protein>
<dbReference type="GeneID" id="9520525"/>
<dbReference type="KEGG" id="abe:ARB_07035"/>
<dbReference type="EMBL" id="ABSU01000007">
    <property type="protein sequence ID" value="EFE34084.1"/>
    <property type="molecule type" value="Genomic_DNA"/>
</dbReference>
<keyword evidence="3" id="KW-1185">Reference proteome</keyword>
<dbReference type="OMA" id="HEMSEVK"/>
<dbReference type="RefSeq" id="XP_003014473.1">
    <property type="nucleotide sequence ID" value="XM_003014427.1"/>
</dbReference>
<sequence length="296" mass="32515">MTGLCMPETTGYVSSLAPYNTLVSSQTFHTIKYRPLLIFSFITNHLQDCVPEANHHQHTVAHTPAIRYTMVTWDKASIERLIAALLAAHPDLNPDYRTMAVYFGQGATYDAIHGQFRRFRQDANKMRGSASGTVPSTPSRRRNVASSTPRSGRGAITKSGSAKKPNYGNSNIDTPTKKRELKMDSNKDDPIILDDDEENVTTPLVKHEMSEVKHENPVIKEEAKAGEVISMADMFSAAASADNEGPQHESAATGKSTATAFPSETPHVPGEGLLSMPLPPNRVLFFNYDDDEDIIV</sequence>